<gene>
    <name evidence="3" type="ordered locus">Rxyl_1845</name>
</gene>
<dbReference type="STRING" id="266117.Rxyl_1845"/>
<dbReference type="Proteomes" id="UP000006637">
    <property type="component" value="Chromosome"/>
</dbReference>
<dbReference type="GO" id="GO:0047475">
    <property type="term" value="F:phenylacetate-CoA ligase activity"/>
    <property type="evidence" value="ECO:0007669"/>
    <property type="project" value="UniProtKB-EC"/>
</dbReference>
<dbReference type="Pfam" id="PF00501">
    <property type="entry name" value="AMP-binding"/>
    <property type="match status" value="1"/>
</dbReference>
<dbReference type="InterPro" id="IPR028154">
    <property type="entry name" value="AMP-dep_Lig_C"/>
</dbReference>
<organism evidence="3 4">
    <name type="scientific">Rubrobacter xylanophilus (strain DSM 9941 / JCM 11954 / NBRC 16129 / PRD-1)</name>
    <dbReference type="NCBI Taxonomy" id="266117"/>
    <lineage>
        <taxon>Bacteria</taxon>
        <taxon>Bacillati</taxon>
        <taxon>Actinomycetota</taxon>
        <taxon>Rubrobacteria</taxon>
        <taxon>Rubrobacterales</taxon>
        <taxon>Rubrobacteraceae</taxon>
        <taxon>Rubrobacter</taxon>
    </lineage>
</organism>
<protein>
    <submittedName>
        <fullName evidence="3">Phenylacetate-CoA ligase</fullName>
        <ecNumber evidence="3">6.2.1.30</ecNumber>
    </submittedName>
</protein>
<dbReference type="EC" id="6.2.1.30" evidence="3"/>
<sequence>MPGKYRRHFDPEWETSDPEFLRPKLEERLRAQLVYTYENSPLYRRKFDEAGVDPSGIGLDDLGRLPFTVKDEVRRTQEKTPPLGEHACVGWEEISRIHASSGTTGKPTLVGATICDRQMWNELVARSLWAQGVRPDSRAWVALSLGWWIAGLQFLEGLQYLGASVLPGGNTEPARSFSVVQETGLDFVISTPSFVQYLAGFARENHIDLKSLGVKNMGLGGEPGAGNPHTRRQIEDTWGCKVYDCMGTADVCTVVWSECEEQDGMHFMGQGFVLPEIIDPSTGSPIEPVKGATGELVYTAIWRECTPLIRYRMNDIIEVVGDAPCSCGRTSYRIRCLGRADDMLIVRGVNVYPSAVADVVRFFRPRVTGHIQIQADGPGPSVEPPVRIRVEYGEEKDLNRLKKEIEGRIRRELIFASDVELVEPGTLAPKGNMKTKLVVR</sequence>
<dbReference type="KEGG" id="rxy:Rxyl_1845"/>
<keyword evidence="3" id="KW-0436">Ligase</keyword>
<name>Q1AUX8_RUBXD</name>
<dbReference type="InterPro" id="IPR000873">
    <property type="entry name" value="AMP-dep_synth/lig_dom"/>
</dbReference>
<proteinExistence type="predicted"/>
<dbReference type="PhylomeDB" id="Q1AUX8"/>
<dbReference type="PANTHER" id="PTHR43845">
    <property type="entry name" value="BLR5969 PROTEIN"/>
    <property type="match status" value="1"/>
</dbReference>
<accession>Q1AUX8</accession>
<dbReference type="eggNOG" id="COG1541">
    <property type="taxonomic scope" value="Bacteria"/>
</dbReference>
<dbReference type="Gene3D" id="3.30.300.30">
    <property type="match status" value="1"/>
</dbReference>
<dbReference type="InterPro" id="IPR045851">
    <property type="entry name" value="AMP-bd_C_sf"/>
</dbReference>
<dbReference type="OrthoDB" id="580775at2"/>
<evidence type="ECO:0000259" key="1">
    <source>
        <dbReference type="Pfam" id="PF00501"/>
    </source>
</evidence>
<keyword evidence="4" id="KW-1185">Reference proteome</keyword>
<feature type="domain" description="AMP-dependent ligase C-terminal" evidence="2">
    <location>
        <begin position="348"/>
        <end position="438"/>
    </location>
</feature>
<reference evidence="3 4" key="1">
    <citation type="submission" date="2006-06" db="EMBL/GenBank/DDBJ databases">
        <title>Complete sequence of Rubrobacter xylanophilus DSM 9941.</title>
        <authorList>
            <consortium name="US DOE Joint Genome Institute"/>
            <person name="Copeland A."/>
            <person name="Lucas S."/>
            <person name="Lapidus A."/>
            <person name="Barry K."/>
            <person name="Detter J.C."/>
            <person name="Glavina del Rio T."/>
            <person name="Hammon N."/>
            <person name="Israni S."/>
            <person name="Dalin E."/>
            <person name="Tice H."/>
            <person name="Pitluck S."/>
            <person name="Munk A.C."/>
            <person name="Brettin T."/>
            <person name="Bruce D."/>
            <person name="Han C."/>
            <person name="Tapia R."/>
            <person name="Gilna P."/>
            <person name="Schmutz J."/>
            <person name="Larimer F."/>
            <person name="Land M."/>
            <person name="Hauser L."/>
            <person name="Kyrpides N."/>
            <person name="Lykidis A."/>
            <person name="da Costa M.S."/>
            <person name="Rainey F.A."/>
            <person name="Empadinhas N."/>
            <person name="Jolivet E."/>
            <person name="Battista J.R."/>
            <person name="Richardson P."/>
        </authorList>
    </citation>
    <scope>NUCLEOTIDE SEQUENCE [LARGE SCALE GENOMIC DNA]</scope>
    <source>
        <strain evidence="4">DSM 9941 / NBRC 16129 / PRD-1</strain>
    </source>
</reference>
<evidence type="ECO:0000259" key="2">
    <source>
        <dbReference type="Pfam" id="PF14535"/>
    </source>
</evidence>
<dbReference type="EMBL" id="CP000386">
    <property type="protein sequence ID" value="ABG04800.1"/>
    <property type="molecule type" value="Genomic_DNA"/>
</dbReference>
<evidence type="ECO:0000313" key="3">
    <source>
        <dbReference type="EMBL" id="ABG04800.1"/>
    </source>
</evidence>
<dbReference type="Pfam" id="PF14535">
    <property type="entry name" value="AMP-binding_C_2"/>
    <property type="match status" value="1"/>
</dbReference>
<dbReference type="PANTHER" id="PTHR43845:SF1">
    <property type="entry name" value="BLR5969 PROTEIN"/>
    <property type="match status" value="1"/>
</dbReference>
<feature type="domain" description="AMP-dependent synthetase/ligase" evidence="1">
    <location>
        <begin position="85"/>
        <end position="298"/>
    </location>
</feature>
<dbReference type="AlphaFoldDB" id="Q1AUX8"/>
<dbReference type="SUPFAM" id="SSF56801">
    <property type="entry name" value="Acetyl-CoA synthetase-like"/>
    <property type="match status" value="1"/>
</dbReference>
<dbReference type="Gene3D" id="3.40.50.12780">
    <property type="entry name" value="N-terminal domain of ligase-like"/>
    <property type="match status" value="1"/>
</dbReference>
<dbReference type="InterPro" id="IPR042099">
    <property type="entry name" value="ANL_N_sf"/>
</dbReference>
<dbReference type="HOGENOM" id="CLU_035301_1_2_11"/>
<evidence type="ECO:0000313" key="4">
    <source>
        <dbReference type="Proteomes" id="UP000006637"/>
    </source>
</evidence>
<dbReference type="RefSeq" id="WP_011564816.1">
    <property type="nucleotide sequence ID" value="NC_008148.1"/>
</dbReference>